<dbReference type="Proteomes" id="UP000196694">
    <property type="component" value="Unassembled WGS sequence"/>
</dbReference>
<keyword evidence="11" id="KW-1185">Reference proteome</keyword>
<evidence type="ECO:0000259" key="6">
    <source>
        <dbReference type="PROSITE" id="PS51171"/>
    </source>
</evidence>
<evidence type="ECO:0000256" key="3">
    <source>
        <dbReference type="ARBA" id="ARBA00023222"/>
    </source>
</evidence>
<dbReference type="CDD" id="cd04905">
    <property type="entry name" value="ACT_CM-PDT"/>
    <property type="match status" value="1"/>
</dbReference>
<accession>A0A0P0N4V5</accession>
<dbReference type="PROSITE" id="PS51671">
    <property type="entry name" value="ACT"/>
    <property type="match status" value="1"/>
</dbReference>
<keyword evidence="1" id="KW-0028">Amino-acid biosynthesis</keyword>
<organism evidence="8 10">
    <name type="scientific">Pyrodictium delaneyi</name>
    <dbReference type="NCBI Taxonomy" id="1273541"/>
    <lineage>
        <taxon>Archaea</taxon>
        <taxon>Thermoproteota</taxon>
        <taxon>Thermoprotei</taxon>
        <taxon>Desulfurococcales</taxon>
        <taxon>Pyrodictiaceae</taxon>
        <taxon>Pyrodictium</taxon>
    </lineage>
</organism>
<protein>
    <submittedName>
        <fullName evidence="8">Prephenate dehydratase</fullName>
    </submittedName>
</protein>
<dbReference type="GO" id="GO:0009094">
    <property type="term" value="P:L-phenylalanine biosynthetic process"/>
    <property type="evidence" value="ECO:0007669"/>
    <property type="project" value="UniProtKB-KW"/>
</dbReference>
<dbReference type="PANTHER" id="PTHR21022">
    <property type="entry name" value="PREPHENATE DEHYDRATASE P PROTEIN"/>
    <property type="match status" value="1"/>
</dbReference>
<dbReference type="PATRIC" id="fig|1273541.4.peg.1568"/>
<dbReference type="SUPFAM" id="SSF53850">
    <property type="entry name" value="Periplasmic binding protein-like II"/>
    <property type="match status" value="1"/>
</dbReference>
<reference evidence="8 10" key="1">
    <citation type="submission" date="2015-10" db="EMBL/GenBank/DDBJ databases">
        <title>Complete genome sequence of hyperthermophilic archaeon Pyrodictium delaneyi Su06.</title>
        <authorList>
            <person name="Jung J.-H."/>
            <person name="Lin J."/>
            <person name="Holden J.F."/>
            <person name="Park C.-S."/>
        </authorList>
    </citation>
    <scope>NUCLEOTIDE SEQUENCE [LARGE SCALE GENOMIC DNA]</scope>
    <source>
        <strain evidence="8 10">Su06</strain>
    </source>
</reference>
<dbReference type="Pfam" id="PF00800">
    <property type="entry name" value="PDT"/>
    <property type="match status" value="1"/>
</dbReference>
<evidence type="ECO:0000313" key="8">
    <source>
        <dbReference type="EMBL" id="ALL01511.1"/>
    </source>
</evidence>
<dbReference type="STRING" id="1273541.Pyrde_1468"/>
<dbReference type="Pfam" id="PF01842">
    <property type="entry name" value="ACT"/>
    <property type="match status" value="1"/>
</dbReference>
<evidence type="ECO:0000313" key="11">
    <source>
        <dbReference type="Proteomes" id="UP000196694"/>
    </source>
</evidence>
<evidence type="ECO:0000256" key="5">
    <source>
        <dbReference type="ARBA" id="ARBA00029440"/>
    </source>
</evidence>
<dbReference type="GO" id="GO:0004664">
    <property type="term" value="F:prephenate dehydratase activity"/>
    <property type="evidence" value="ECO:0007669"/>
    <property type="project" value="InterPro"/>
</dbReference>
<dbReference type="InterPro" id="IPR002912">
    <property type="entry name" value="ACT_dom"/>
</dbReference>
<gene>
    <name evidence="9" type="ORF">Pdsh_06025</name>
    <name evidence="8" type="ORF">Pyrde_1468</name>
</gene>
<feature type="domain" description="ACT" evidence="7">
    <location>
        <begin position="195"/>
        <end position="272"/>
    </location>
</feature>
<comment type="pathway">
    <text evidence="5">Amino-acid biosynthesis.</text>
</comment>
<dbReference type="EMBL" id="CP013011">
    <property type="protein sequence ID" value="ALL01511.1"/>
    <property type="molecule type" value="Genomic_DNA"/>
</dbReference>
<evidence type="ECO:0000256" key="4">
    <source>
        <dbReference type="ARBA" id="ARBA00023239"/>
    </source>
</evidence>
<dbReference type="SUPFAM" id="SSF55021">
    <property type="entry name" value="ACT-like"/>
    <property type="match status" value="1"/>
</dbReference>
<dbReference type="InterPro" id="IPR045865">
    <property type="entry name" value="ACT-like_dom_sf"/>
</dbReference>
<dbReference type="AlphaFoldDB" id="A0A0P0N4V5"/>
<dbReference type="CDD" id="cd13630">
    <property type="entry name" value="PBP2_PDT_1"/>
    <property type="match status" value="1"/>
</dbReference>
<proteinExistence type="predicted"/>
<keyword evidence="2" id="KW-0057">Aromatic amino acid biosynthesis</keyword>
<keyword evidence="4" id="KW-0456">Lyase</keyword>
<sequence>MTAWSVSGLGVGVIVRVAFLGPEHSFTHMAAEKLFPGAELVPCNSITKVFRLVEGYEVDYGVVPIENSLEGPVGETLDNLATTMLHIYAALEMRIDLVLAGRKGAGKIYGHPHALREAARSLERLAPGAELVPVPSTSHAARQAAEEDALCVCSRRAAEAYGLEIIAEGLEDGPNYTRFIALAWRDQPENAERTSIITAFPDEPGSLYRFLEPFARHGVNLKMIYSRPIPGKPWHYNFYIDLEGSRLDRHVAEALEEAAARSLFIHVLGSYPVQRG</sequence>
<dbReference type="Proteomes" id="UP000058613">
    <property type="component" value="Chromosome"/>
</dbReference>
<evidence type="ECO:0000259" key="7">
    <source>
        <dbReference type="PROSITE" id="PS51671"/>
    </source>
</evidence>
<name>A0A0P0N4V5_9CREN</name>
<evidence type="ECO:0000313" key="9">
    <source>
        <dbReference type="EMBL" id="OWJ54583.1"/>
    </source>
</evidence>
<keyword evidence="3" id="KW-0584">Phenylalanine biosynthesis</keyword>
<dbReference type="InterPro" id="IPR001086">
    <property type="entry name" value="Preph_deHydtase"/>
</dbReference>
<feature type="domain" description="Prephenate dehydratase" evidence="6">
    <location>
        <begin position="16"/>
        <end position="184"/>
    </location>
</feature>
<reference evidence="9 11" key="2">
    <citation type="submission" date="2017-05" db="EMBL/GenBank/DDBJ databases">
        <title>The draft genome of the hyperthermophilic archaeon 'Pyrodictium delaneyi strain Hulk', an iron and nitrate reducer, reveals the capacity for sulfate reduction.</title>
        <authorList>
            <person name="Demey L.M."/>
            <person name="Miller C."/>
            <person name="Manzella M."/>
            <person name="Reguera G."/>
            <person name="Kashefi K."/>
        </authorList>
    </citation>
    <scope>NUCLEOTIDE SEQUENCE [LARGE SCALE GENOMIC DNA]</scope>
    <source>
        <strain evidence="9 11">Hulk</strain>
    </source>
</reference>
<dbReference type="PANTHER" id="PTHR21022:SF19">
    <property type="entry name" value="PREPHENATE DEHYDRATASE-RELATED"/>
    <property type="match status" value="1"/>
</dbReference>
<dbReference type="Gene3D" id="3.40.190.10">
    <property type="entry name" value="Periplasmic binding protein-like II"/>
    <property type="match status" value="2"/>
</dbReference>
<evidence type="ECO:0000256" key="1">
    <source>
        <dbReference type="ARBA" id="ARBA00022605"/>
    </source>
</evidence>
<dbReference type="PROSITE" id="PS51171">
    <property type="entry name" value="PREPHENATE_DEHYDR_3"/>
    <property type="match status" value="1"/>
</dbReference>
<dbReference type="Gene3D" id="3.30.70.260">
    <property type="match status" value="1"/>
</dbReference>
<evidence type="ECO:0000313" key="10">
    <source>
        <dbReference type="Proteomes" id="UP000058613"/>
    </source>
</evidence>
<dbReference type="EMBL" id="NCQP01000003">
    <property type="protein sequence ID" value="OWJ54583.1"/>
    <property type="molecule type" value="Genomic_DNA"/>
</dbReference>
<dbReference type="KEGG" id="pdl:Pyrde_1468"/>
<dbReference type="GO" id="GO:0005737">
    <property type="term" value="C:cytoplasm"/>
    <property type="evidence" value="ECO:0007669"/>
    <property type="project" value="TreeGrafter"/>
</dbReference>
<evidence type="ECO:0000256" key="2">
    <source>
        <dbReference type="ARBA" id="ARBA00023141"/>
    </source>
</evidence>